<dbReference type="InterPro" id="IPR029058">
    <property type="entry name" value="AB_hydrolase_fold"/>
</dbReference>
<dbReference type="GO" id="GO:0016787">
    <property type="term" value="F:hydrolase activity"/>
    <property type="evidence" value="ECO:0007669"/>
    <property type="project" value="UniProtKB-KW"/>
</dbReference>
<dbReference type="SUPFAM" id="SSF53474">
    <property type="entry name" value="alpha/beta-Hydrolases"/>
    <property type="match status" value="1"/>
</dbReference>
<proteinExistence type="predicted"/>
<evidence type="ECO:0000313" key="4">
    <source>
        <dbReference type="Proteomes" id="UP000829517"/>
    </source>
</evidence>
<dbReference type="Gene3D" id="3.40.50.1820">
    <property type="entry name" value="alpha/beta hydrolase"/>
    <property type="match status" value="1"/>
</dbReference>
<dbReference type="Proteomes" id="UP000829517">
    <property type="component" value="Unassembled WGS sequence"/>
</dbReference>
<evidence type="ECO:0000259" key="1">
    <source>
        <dbReference type="Pfam" id="PF08386"/>
    </source>
</evidence>
<feature type="domain" description="Peptidase S33 tripeptidyl aminopeptidase-like C-terminal" evidence="1">
    <location>
        <begin position="226"/>
        <end position="282"/>
    </location>
</feature>
<protein>
    <submittedName>
        <fullName evidence="3">Alpha/beta hydrolase</fullName>
    </submittedName>
</protein>
<dbReference type="Pfam" id="PF12146">
    <property type="entry name" value="Hydrolase_4"/>
    <property type="match status" value="1"/>
</dbReference>
<keyword evidence="3" id="KW-0378">Hydrolase</keyword>
<evidence type="ECO:0000313" key="3">
    <source>
        <dbReference type="EMBL" id="MCF8714557.1"/>
    </source>
</evidence>
<reference evidence="3 4" key="1">
    <citation type="submission" date="2021-01" db="EMBL/GenBank/DDBJ databases">
        <title>Genome sequencing of Joostella atrarenae M1-2 (= KCTC 23194).</title>
        <authorList>
            <person name="Zakaria M.R."/>
            <person name="Lam M.Q."/>
            <person name="Chong C.S."/>
        </authorList>
    </citation>
    <scope>NUCLEOTIDE SEQUENCE [LARGE SCALE GENOMIC DNA]</scope>
    <source>
        <strain evidence="3 4">M1-2</strain>
    </source>
</reference>
<comment type="caution">
    <text evidence="3">The sequence shown here is derived from an EMBL/GenBank/DDBJ whole genome shotgun (WGS) entry which is preliminary data.</text>
</comment>
<dbReference type="RefSeq" id="WP_236958521.1">
    <property type="nucleotide sequence ID" value="NZ_JAETXX010000003.1"/>
</dbReference>
<feature type="domain" description="Serine aminopeptidase S33" evidence="2">
    <location>
        <begin position="84"/>
        <end position="184"/>
    </location>
</feature>
<dbReference type="InterPro" id="IPR022742">
    <property type="entry name" value="Hydrolase_4"/>
</dbReference>
<sequence length="289" mass="32213">MSTKKENYQQTIKIPRLITYSAKTLQFISPKIASKYVSKLFATPIKHPTPKREQKMKTEAIKEPMFVPSINREIVIYKYGVSSKKILLVHGWSGRGTQLSKIADRLLEEGYSTISFDGPAHGLSGGKTTNMLEFIDAVMEIDKNFGPFEAAVGHSFGSMTLLNTVKNGLQLNAMVLIGSGDKIDDIIYDFTSKLGLKEKIGDIIKTDLDKLAMEDVNNYSASIVAEKVDIPVLLMHDKNDLDSPLSSSENIHQILKNSQLYVSEGLGHRKILGDQKVIQKLVEFIKEHS</sequence>
<accession>A0ABS9J2A7</accession>
<gene>
    <name evidence="3" type="ORF">JM658_06900</name>
</gene>
<name>A0ABS9J2A7_9FLAO</name>
<dbReference type="InterPro" id="IPR013595">
    <property type="entry name" value="Pept_S33_TAP-like_C"/>
</dbReference>
<evidence type="ECO:0000259" key="2">
    <source>
        <dbReference type="Pfam" id="PF12146"/>
    </source>
</evidence>
<organism evidence="3 4">
    <name type="scientific">Joostella atrarenae</name>
    <dbReference type="NCBI Taxonomy" id="679257"/>
    <lineage>
        <taxon>Bacteria</taxon>
        <taxon>Pseudomonadati</taxon>
        <taxon>Bacteroidota</taxon>
        <taxon>Flavobacteriia</taxon>
        <taxon>Flavobacteriales</taxon>
        <taxon>Flavobacteriaceae</taxon>
        <taxon>Joostella</taxon>
    </lineage>
</organism>
<dbReference type="EMBL" id="JAETXX010000003">
    <property type="protein sequence ID" value="MCF8714557.1"/>
    <property type="molecule type" value="Genomic_DNA"/>
</dbReference>
<dbReference type="Pfam" id="PF08386">
    <property type="entry name" value="Abhydrolase_4"/>
    <property type="match status" value="1"/>
</dbReference>
<keyword evidence="4" id="KW-1185">Reference proteome</keyword>